<accession>A0A942YIC0</accession>
<dbReference type="RefSeq" id="WP_213124477.1">
    <property type="nucleotide sequence ID" value="NZ_JAGYPG010000002.1"/>
</dbReference>
<dbReference type="InterPro" id="IPR013766">
    <property type="entry name" value="Thioredoxin_domain"/>
</dbReference>
<evidence type="ECO:0000259" key="1">
    <source>
        <dbReference type="Pfam" id="PF00085"/>
    </source>
</evidence>
<gene>
    <name evidence="2" type="ORF">KHA97_09275</name>
</gene>
<dbReference type="AlphaFoldDB" id="A0A942YIC0"/>
<name>A0A942YIC0_9BACI</name>
<feature type="domain" description="Thioredoxin" evidence="1">
    <location>
        <begin position="4"/>
        <end position="87"/>
    </location>
</feature>
<keyword evidence="3" id="KW-1185">Reference proteome</keyword>
<dbReference type="InterPro" id="IPR036249">
    <property type="entry name" value="Thioredoxin-like_sf"/>
</dbReference>
<evidence type="ECO:0000313" key="3">
    <source>
        <dbReference type="Proteomes" id="UP000681414"/>
    </source>
</evidence>
<dbReference type="Proteomes" id="UP000681414">
    <property type="component" value="Unassembled WGS sequence"/>
</dbReference>
<proteinExistence type="predicted"/>
<comment type="caution">
    <text evidence="2">The sequence shown here is derived from an EMBL/GenBank/DDBJ whole genome shotgun (WGS) entry which is preliminary data.</text>
</comment>
<evidence type="ECO:0000313" key="2">
    <source>
        <dbReference type="EMBL" id="MBS4195246.1"/>
    </source>
</evidence>
<organism evidence="2 3">
    <name type="scientific">Lederbergia citri</name>
    <dbReference type="NCBI Taxonomy" id="2833580"/>
    <lineage>
        <taxon>Bacteria</taxon>
        <taxon>Bacillati</taxon>
        <taxon>Bacillota</taxon>
        <taxon>Bacilli</taxon>
        <taxon>Bacillales</taxon>
        <taxon>Bacillaceae</taxon>
        <taxon>Lederbergia</taxon>
    </lineage>
</organism>
<dbReference type="EMBL" id="JAGYPG010000002">
    <property type="protein sequence ID" value="MBS4195246.1"/>
    <property type="molecule type" value="Genomic_DNA"/>
</dbReference>
<reference evidence="2 3" key="1">
    <citation type="submission" date="2021-05" db="EMBL/GenBank/DDBJ databases">
        <title>Novel Bacillus species.</title>
        <authorList>
            <person name="Liu G."/>
        </authorList>
    </citation>
    <scope>NUCLEOTIDE SEQUENCE [LARGE SCALE GENOMIC DNA]</scope>
    <source>
        <strain evidence="3">FJAT-49780</strain>
    </source>
</reference>
<protein>
    <submittedName>
        <fullName evidence="2">Thioredoxin family protein</fullName>
    </submittedName>
</protein>
<sequence length="102" mass="11785">MNQLTKDVIMEMIEQQETSILYFYTPLCGTCQVAGKMLSVVEQMFPKLSFGKADLNYVPEMSELFAIESVPCLIILKEGKVQEKIYAFQSVPYLHELISRYY</sequence>
<dbReference type="Gene3D" id="3.40.30.10">
    <property type="entry name" value="Glutaredoxin"/>
    <property type="match status" value="1"/>
</dbReference>
<dbReference type="Pfam" id="PF00085">
    <property type="entry name" value="Thioredoxin"/>
    <property type="match status" value="1"/>
</dbReference>
<dbReference type="CDD" id="cd02947">
    <property type="entry name" value="TRX_family"/>
    <property type="match status" value="1"/>
</dbReference>
<dbReference type="SUPFAM" id="SSF52833">
    <property type="entry name" value="Thioredoxin-like"/>
    <property type="match status" value="1"/>
</dbReference>